<dbReference type="Proteomes" id="UP000605784">
    <property type="component" value="Unassembled WGS sequence"/>
</dbReference>
<accession>A0A830GKM3</accession>
<keyword evidence="1" id="KW-0472">Membrane</keyword>
<sequence length="74" mass="7612">MTDAYALRTLGHPAVVGDAVLGFVALGFGAFSGGAAAASESYHVLAPSVLLLLGGMVLLKWADERARGVARQNR</sequence>
<dbReference type="RefSeq" id="WP_188996306.1">
    <property type="nucleotide sequence ID" value="NZ_BMOU01000002.1"/>
</dbReference>
<feature type="transmembrane region" description="Helical" evidence="1">
    <location>
        <begin position="44"/>
        <end position="62"/>
    </location>
</feature>
<reference evidence="2" key="1">
    <citation type="journal article" date="2014" name="Int. J. Syst. Evol. Microbiol.">
        <title>Complete genome sequence of Corynebacterium casei LMG S-19264T (=DSM 44701T), isolated from a smear-ripened cheese.</title>
        <authorList>
            <consortium name="US DOE Joint Genome Institute (JGI-PGF)"/>
            <person name="Walter F."/>
            <person name="Albersmeier A."/>
            <person name="Kalinowski J."/>
            <person name="Ruckert C."/>
        </authorList>
    </citation>
    <scope>NUCLEOTIDE SEQUENCE</scope>
    <source>
        <strain evidence="2">JCM 17820</strain>
    </source>
</reference>
<keyword evidence="3" id="KW-1185">Reference proteome</keyword>
<organism evidence="2 3">
    <name type="scientific">Haloarcula pellucida</name>
    <dbReference type="NCBI Taxonomy" id="1427151"/>
    <lineage>
        <taxon>Archaea</taxon>
        <taxon>Methanobacteriati</taxon>
        <taxon>Methanobacteriota</taxon>
        <taxon>Stenosarchaea group</taxon>
        <taxon>Halobacteria</taxon>
        <taxon>Halobacteriales</taxon>
        <taxon>Haloarculaceae</taxon>
        <taxon>Haloarcula</taxon>
    </lineage>
</organism>
<reference evidence="2" key="2">
    <citation type="submission" date="2020-09" db="EMBL/GenBank/DDBJ databases">
        <authorList>
            <person name="Sun Q."/>
            <person name="Ohkuma M."/>
        </authorList>
    </citation>
    <scope>NUCLEOTIDE SEQUENCE</scope>
    <source>
        <strain evidence="2">JCM 17820</strain>
    </source>
</reference>
<keyword evidence="1" id="KW-1133">Transmembrane helix</keyword>
<name>A0A830GKM3_9EURY</name>
<dbReference type="AlphaFoldDB" id="A0A830GKM3"/>
<dbReference type="EMBL" id="BMOU01000002">
    <property type="protein sequence ID" value="GGN92254.1"/>
    <property type="molecule type" value="Genomic_DNA"/>
</dbReference>
<evidence type="ECO:0000256" key="1">
    <source>
        <dbReference type="SAM" id="Phobius"/>
    </source>
</evidence>
<keyword evidence="1" id="KW-0812">Transmembrane</keyword>
<proteinExistence type="predicted"/>
<evidence type="ECO:0000313" key="3">
    <source>
        <dbReference type="Proteomes" id="UP000605784"/>
    </source>
</evidence>
<evidence type="ECO:0000313" key="2">
    <source>
        <dbReference type="EMBL" id="GGN92254.1"/>
    </source>
</evidence>
<gene>
    <name evidence="2" type="ORF">GCM10009030_16290</name>
</gene>
<protein>
    <submittedName>
        <fullName evidence="2">Uncharacterized protein</fullName>
    </submittedName>
</protein>
<feature type="transmembrane region" description="Helical" evidence="1">
    <location>
        <begin position="20"/>
        <end position="38"/>
    </location>
</feature>
<comment type="caution">
    <text evidence="2">The sequence shown here is derived from an EMBL/GenBank/DDBJ whole genome shotgun (WGS) entry which is preliminary data.</text>
</comment>